<feature type="domain" description="Leucine-rich repeat-containing N-terminal plant-type" evidence="10">
    <location>
        <begin position="190"/>
        <end position="229"/>
    </location>
</feature>
<evidence type="ECO:0000256" key="1">
    <source>
        <dbReference type="ARBA" id="ARBA00004167"/>
    </source>
</evidence>
<gene>
    <name evidence="11" type="ORF">MARPO_0061s0079</name>
</gene>
<evidence type="ECO:0000313" key="11">
    <source>
        <dbReference type="EMBL" id="PTQ36824.1"/>
    </source>
</evidence>
<reference evidence="12" key="1">
    <citation type="journal article" date="2017" name="Cell">
        <title>Insights into land plant evolution garnered from the Marchantia polymorpha genome.</title>
        <authorList>
            <person name="Bowman J.L."/>
            <person name="Kohchi T."/>
            <person name="Yamato K.T."/>
            <person name="Jenkins J."/>
            <person name="Shu S."/>
            <person name="Ishizaki K."/>
            <person name="Yamaoka S."/>
            <person name="Nishihama R."/>
            <person name="Nakamura Y."/>
            <person name="Berger F."/>
            <person name="Adam C."/>
            <person name="Aki S.S."/>
            <person name="Althoff F."/>
            <person name="Araki T."/>
            <person name="Arteaga-Vazquez M.A."/>
            <person name="Balasubrmanian S."/>
            <person name="Barry K."/>
            <person name="Bauer D."/>
            <person name="Boehm C.R."/>
            <person name="Briginshaw L."/>
            <person name="Caballero-Perez J."/>
            <person name="Catarino B."/>
            <person name="Chen F."/>
            <person name="Chiyoda S."/>
            <person name="Chovatia M."/>
            <person name="Davies K.M."/>
            <person name="Delmans M."/>
            <person name="Demura T."/>
            <person name="Dierschke T."/>
            <person name="Dolan L."/>
            <person name="Dorantes-Acosta A.E."/>
            <person name="Eklund D.M."/>
            <person name="Florent S.N."/>
            <person name="Flores-Sandoval E."/>
            <person name="Fujiyama A."/>
            <person name="Fukuzawa H."/>
            <person name="Galik B."/>
            <person name="Grimanelli D."/>
            <person name="Grimwood J."/>
            <person name="Grossniklaus U."/>
            <person name="Hamada T."/>
            <person name="Haseloff J."/>
            <person name="Hetherington A.J."/>
            <person name="Higo A."/>
            <person name="Hirakawa Y."/>
            <person name="Hundley H.N."/>
            <person name="Ikeda Y."/>
            <person name="Inoue K."/>
            <person name="Inoue S.I."/>
            <person name="Ishida S."/>
            <person name="Jia Q."/>
            <person name="Kakita M."/>
            <person name="Kanazawa T."/>
            <person name="Kawai Y."/>
            <person name="Kawashima T."/>
            <person name="Kennedy M."/>
            <person name="Kinose K."/>
            <person name="Kinoshita T."/>
            <person name="Kohara Y."/>
            <person name="Koide E."/>
            <person name="Komatsu K."/>
            <person name="Kopischke S."/>
            <person name="Kubo M."/>
            <person name="Kyozuka J."/>
            <person name="Lagercrantz U."/>
            <person name="Lin S.S."/>
            <person name="Lindquist E."/>
            <person name="Lipzen A.M."/>
            <person name="Lu C.W."/>
            <person name="De Luna E."/>
            <person name="Martienssen R.A."/>
            <person name="Minamino N."/>
            <person name="Mizutani M."/>
            <person name="Mizutani M."/>
            <person name="Mochizuki N."/>
            <person name="Monte I."/>
            <person name="Mosher R."/>
            <person name="Nagasaki H."/>
            <person name="Nakagami H."/>
            <person name="Naramoto S."/>
            <person name="Nishitani K."/>
            <person name="Ohtani M."/>
            <person name="Okamoto T."/>
            <person name="Okumura M."/>
            <person name="Phillips J."/>
            <person name="Pollak B."/>
            <person name="Reinders A."/>
            <person name="Rovekamp M."/>
            <person name="Sano R."/>
            <person name="Sawa S."/>
            <person name="Schmid M.W."/>
            <person name="Shirakawa M."/>
            <person name="Solano R."/>
            <person name="Spunde A."/>
            <person name="Suetsugu N."/>
            <person name="Sugano S."/>
            <person name="Sugiyama A."/>
            <person name="Sun R."/>
            <person name="Suzuki Y."/>
            <person name="Takenaka M."/>
            <person name="Takezawa D."/>
            <person name="Tomogane H."/>
            <person name="Tsuzuki M."/>
            <person name="Ueda T."/>
            <person name="Umeda M."/>
            <person name="Ward J.M."/>
            <person name="Watanabe Y."/>
            <person name="Yazaki K."/>
            <person name="Yokoyama R."/>
            <person name="Yoshitake Y."/>
            <person name="Yotsui I."/>
            <person name="Zachgo S."/>
            <person name="Schmutz J."/>
        </authorList>
    </citation>
    <scope>NUCLEOTIDE SEQUENCE [LARGE SCALE GENOMIC DNA]</scope>
    <source>
        <strain evidence="12">Tak-1</strain>
    </source>
</reference>
<dbReference type="PANTHER" id="PTHR46169:SF15">
    <property type="entry name" value="INNER CENTROMERE PROTEIN A-LIKE ISOFORM X1-RELATED"/>
    <property type="match status" value="1"/>
</dbReference>
<keyword evidence="6 8" id="KW-0472">Membrane</keyword>
<evidence type="ECO:0000256" key="4">
    <source>
        <dbReference type="ARBA" id="ARBA00022737"/>
    </source>
</evidence>
<evidence type="ECO:0000256" key="6">
    <source>
        <dbReference type="ARBA" id="ARBA00023136"/>
    </source>
</evidence>
<dbReference type="GO" id="GO:0006357">
    <property type="term" value="P:regulation of transcription by RNA polymerase II"/>
    <property type="evidence" value="ECO:0000318"/>
    <property type="project" value="GO_Central"/>
</dbReference>
<evidence type="ECO:0000313" key="12">
    <source>
        <dbReference type="Proteomes" id="UP000244005"/>
    </source>
</evidence>
<accession>A0A2R6WSL8</accession>
<dbReference type="SUPFAM" id="SSF140996">
    <property type="entry name" value="Hermes dimerisation domain"/>
    <property type="match status" value="1"/>
</dbReference>
<dbReference type="Gene3D" id="3.80.10.10">
    <property type="entry name" value="Ribonuclease Inhibitor"/>
    <property type="match status" value="2"/>
</dbReference>
<evidence type="ECO:0000256" key="8">
    <source>
        <dbReference type="SAM" id="Phobius"/>
    </source>
</evidence>
<dbReference type="PANTHER" id="PTHR46169">
    <property type="entry name" value="DNA REPLICATION-RELATED ELEMENT FACTOR, ISOFORM A"/>
    <property type="match status" value="1"/>
</dbReference>
<dbReference type="InterPro" id="IPR052717">
    <property type="entry name" value="Vacuolar_transposase_reg"/>
</dbReference>
<evidence type="ECO:0000256" key="2">
    <source>
        <dbReference type="ARBA" id="ARBA00022614"/>
    </source>
</evidence>
<dbReference type="AlphaFoldDB" id="A0A2R6WSL8"/>
<feature type="compositionally biased region" description="Low complexity" evidence="7">
    <location>
        <begin position="37"/>
        <end position="47"/>
    </location>
</feature>
<dbReference type="GO" id="GO:0016020">
    <property type="term" value="C:membrane"/>
    <property type="evidence" value="ECO:0007669"/>
    <property type="project" value="UniProtKB-SubCell"/>
</dbReference>
<feature type="transmembrane region" description="Helical" evidence="8">
    <location>
        <begin position="168"/>
        <end position="188"/>
    </location>
</feature>
<dbReference type="InterPro" id="IPR032675">
    <property type="entry name" value="LRR_dom_sf"/>
</dbReference>
<evidence type="ECO:0008006" key="13">
    <source>
        <dbReference type="Google" id="ProtNLM"/>
    </source>
</evidence>
<name>A0A2R6WSL8_MARPO</name>
<keyword evidence="3 8" id="KW-0812">Transmembrane</keyword>
<feature type="domain" description="HAT C-terminal dimerisation" evidence="9">
    <location>
        <begin position="773"/>
        <end position="845"/>
    </location>
</feature>
<dbReference type="InterPro" id="IPR001611">
    <property type="entry name" value="Leu-rich_rpt"/>
</dbReference>
<evidence type="ECO:0000259" key="10">
    <source>
        <dbReference type="Pfam" id="PF08263"/>
    </source>
</evidence>
<dbReference type="InterPro" id="IPR012337">
    <property type="entry name" value="RNaseH-like_sf"/>
</dbReference>
<dbReference type="SUPFAM" id="SSF52058">
    <property type="entry name" value="L domain-like"/>
    <property type="match status" value="2"/>
</dbReference>
<evidence type="ECO:0000256" key="5">
    <source>
        <dbReference type="ARBA" id="ARBA00022989"/>
    </source>
</evidence>
<keyword evidence="2" id="KW-0433">Leucine-rich repeat</keyword>
<dbReference type="InterPro" id="IPR013210">
    <property type="entry name" value="LRR_N_plant-typ"/>
</dbReference>
<evidence type="ECO:0000259" key="9">
    <source>
        <dbReference type="Pfam" id="PF05699"/>
    </source>
</evidence>
<dbReference type="EMBL" id="KZ772733">
    <property type="protein sequence ID" value="PTQ36824.1"/>
    <property type="molecule type" value="Genomic_DNA"/>
</dbReference>
<dbReference type="FunFam" id="3.80.10.10:FF:000129">
    <property type="entry name" value="Leucine-rich repeat receptor-like kinase"/>
    <property type="match status" value="1"/>
</dbReference>
<evidence type="ECO:0000256" key="7">
    <source>
        <dbReference type="SAM" id="MobiDB-lite"/>
    </source>
</evidence>
<dbReference type="Pfam" id="PF00560">
    <property type="entry name" value="LRR_1"/>
    <property type="match status" value="1"/>
</dbReference>
<dbReference type="SUPFAM" id="SSF53098">
    <property type="entry name" value="Ribonuclease H-like"/>
    <property type="match status" value="1"/>
</dbReference>
<organism evidence="11 12">
    <name type="scientific">Marchantia polymorpha</name>
    <name type="common">Common liverwort</name>
    <name type="synonym">Marchantia aquatica</name>
    <dbReference type="NCBI Taxonomy" id="3197"/>
    <lineage>
        <taxon>Eukaryota</taxon>
        <taxon>Viridiplantae</taxon>
        <taxon>Streptophyta</taxon>
        <taxon>Embryophyta</taxon>
        <taxon>Marchantiophyta</taxon>
        <taxon>Marchantiopsida</taxon>
        <taxon>Marchantiidae</taxon>
        <taxon>Marchantiales</taxon>
        <taxon>Marchantiaceae</taxon>
        <taxon>Marchantia</taxon>
    </lineage>
</organism>
<sequence length="851" mass="96179">MPPPLGQEHERRGCHVIPRLHRFLVQDKPLCAEKPISATESASEARPAPSPPNSRIYDSSHGIPRNSTQRFGLAAHLYALVVVLLVGYAHALTHDGQILLRFKANLLNPEDVLPSWNKSDDTPCAWVGVRCNANTSRVTYLNIPYKRLSGSISAELGKLTQLRRLQRFGLAAHLYALVVVLLVGYAHALTHDGQILLRFKANLLNPEDVLPSWNKSDDTPCAWVGVRCNANTSRVTYLNIPYKRLSGSISAELGKLTQLRRLGLHENGLVGPIPSSIRNLTFLRALYLRGNALSGNIPDELGELMNIEVLYTLRFMSSRRDFCAKVMDPYELDNESKEANLNALVAFVVDHQQAFNLVENETFRSFCRRLNPHYSLPSRQTLTRSLSDHFERALLQFRSTIDSIKGAIALTLDCWSSRVMRGYMVITVHWIDEEWKLQSVVLEFRYFPPPHNQHTTSDLILSVVKDYNMWSKIKAITSDSGGEMPPAMVIVRENLNDQYSLRLEDGFHIRCICHVINRAVYDATHFIKKEVQMLRQILKAVRGSVAIRVKFSELAVVLGVSKGRVEVPGLDMETRWNTMFTMIDQSFQYRGVFSALCNSEEFCDRLANMALSDMDWRVLKSCKDFLQSAYHCTVAASGRDYISLSLQPLIYKHLLTLCEKTRSGQLDTGFTTPIIKQAATAMELKLLKYSANLNCQASKMALLLDPRSSNASSETMELKDQLRFILTMDYGLCSEVEPSPTFGVFDLFAGEGDSAIENVAHTDEVDDFFMLTAKADRRVSDVLLWWKQHSNRFPTLSLMARDTLMIQGSSVASESAFSESGGFVRPDRSKLSDENIEMMMKLKSWNRLFRE</sequence>
<keyword evidence="12" id="KW-1185">Reference proteome</keyword>
<dbReference type="Pfam" id="PF08263">
    <property type="entry name" value="LRRNT_2"/>
    <property type="match status" value="2"/>
</dbReference>
<feature type="region of interest" description="Disordered" evidence="7">
    <location>
        <begin position="37"/>
        <end position="61"/>
    </location>
</feature>
<proteinExistence type="predicted"/>
<protein>
    <recommendedName>
        <fullName evidence="13">HAT C-terminal dimerisation domain-containing protein</fullName>
    </recommendedName>
</protein>
<comment type="subcellular location">
    <subcellularLocation>
        <location evidence="1">Membrane</location>
        <topology evidence="1">Single-pass membrane protein</topology>
    </subcellularLocation>
</comment>
<feature type="domain" description="Leucine-rich repeat-containing N-terminal plant-type" evidence="10">
    <location>
        <begin position="93"/>
        <end position="132"/>
    </location>
</feature>
<dbReference type="Proteomes" id="UP000244005">
    <property type="component" value="Unassembled WGS sequence"/>
</dbReference>
<dbReference type="Pfam" id="PF05699">
    <property type="entry name" value="Dimer_Tnp_hAT"/>
    <property type="match status" value="1"/>
</dbReference>
<keyword evidence="5 8" id="KW-1133">Transmembrane helix</keyword>
<dbReference type="InterPro" id="IPR008906">
    <property type="entry name" value="HATC_C_dom"/>
</dbReference>
<keyword evidence="4" id="KW-0677">Repeat</keyword>
<feature type="transmembrane region" description="Helical" evidence="8">
    <location>
        <begin position="73"/>
        <end position="93"/>
    </location>
</feature>
<dbReference type="OrthoDB" id="1607513at2759"/>
<dbReference type="GO" id="GO:0005634">
    <property type="term" value="C:nucleus"/>
    <property type="evidence" value="ECO:0000318"/>
    <property type="project" value="GO_Central"/>
</dbReference>
<dbReference type="GO" id="GO:0046983">
    <property type="term" value="F:protein dimerization activity"/>
    <property type="evidence" value="ECO:0007669"/>
    <property type="project" value="InterPro"/>
</dbReference>
<evidence type="ECO:0000256" key="3">
    <source>
        <dbReference type="ARBA" id="ARBA00022692"/>
    </source>
</evidence>